<keyword evidence="4" id="KW-0105">Cadmium resistance</keyword>
<evidence type="ECO:0000256" key="5">
    <source>
        <dbReference type="ARBA" id="ARBA00058766"/>
    </source>
</evidence>
<protein>
    <submittedName>
        <fullName evidence="10">RND transporter MFP subunit</fullName>
    </submittedName>
</protein>
<dbReference type="Gene3D" id="2.40.30.170">
    <property type="match status" value="1"/>
</dbReference>
<feature type="domain" description="Multidrug resistance protein MdtA-like barrel-sandwich hybrid" evidence="7">
    <location>
        <begin position="69"/>
        <end position="193"/>
    </location>
</feature>
<evidence type="ECO:0000313" key="11">
    <source>
        <dbReference type="Proteomes" id="UP001157439"/>
    </source>
</evidence>
<comment type="similarity">
    <text evidence="1">Belongs to the membrane fusion protein (MFP) (TC 8.A.1) family.</text>
</comment>
<dbReference type="EMBL" id="BSPO01000003">
    <property type="protein sequence ID" value="GLS84175.1"/>
    <property type="molecule type" value="Genomic_DNA"/>
</dbReference>
<evidence type="ECO:0000259" key="7">
    <source>
        <dbReference type="Pfam" id="PF25917"/>
    </source>
</evidence>
<dbReference type="PROSITE" id="PS51257">
    <property type="entry name" value="PROKAR_LIPOPROTEIN"/>
    <property type="match status" value="1"/>
</dbReference>
<dbReference type="RefSeq" id="WP_095498331.1">
    <property type="nucleotide sequence ID" value="NZ_BSPO01000003.1"/>
</dbReference>
<dbReference type="Gene3D" id="1.10.287.470">
    <property type="entry name" value="Helix hairpin bin"/>
    <property type="match status" value="1"/>
</dbReference>
<accession>A0AA37TWP2</accession>
<dbReference type="FunFam" id="2.40.420.20:FF:000006">
    <property type="entry name" value="RND family efflux transporter MFP subunit"/>
    <property type="match status" value="1"/>
</dbReference>
<dbReference type="InterPro" id="IPR058637">
    <property type="entry name" value="YknX-like_C"/>
</dbReference>
<reference evidence="10 11" key="1">
    <citation type="journal article" date="2014" name="Int. J. Syst. Evol. Microbiol.">
        <title>Complete genome sequence of Corynebacterium casei LMG S-19264T (=DSM 44701T), isolated from a smear-ripened cheese.</title>
        <authorList>
            <consortium name="US DOE Joint Genome Institute (JGI-PGF)"/>
            <person name="Walter F."/>
            <person name="Albersmeier A."/>
            <person name="Kalinowski J."/>
            <person name="Ruckert C."/>
        </authorList>
    </citation>
    <scope>NUCLEOTIDE SEQUENCE [LARGE SCALE GENOMIC DNA]</scope>
    <source>
        <strain evidence="10 11">NBRC 112785</strain>
    </source>
</reference>
<evidence type="ECO:0000259" key="8">
    <source>
        <dbReference type="Pfam" id="PF25954"/>
    </source>
</evidence>
<evidence type="ECO:0000259" key="9">
    <source>
        <dbReference type="Pfam" id="PF25989"/>
    </source>
</evidence>
<proteinExistence type="inferred from homology"/>
<keyword evidence="11" id="KW-1185">Reference proteome</keyword>
<dbReference type="InterPro" id="IPR058792">
    <property type="entry name" value="Beta-barrel_RND_2"/>
</dbReference>
<dbReference type="Gene3D" id="2.40.50.100">
    <property type="match status" value="1"/>
</dbReference>
<feature type="coiled-coil region" evidence="6">
    <location>
        <begin position="99"/>
        <end position="129"/>
    </location>
</feature>
<dbReference type="Pfam" id="PF25917">
    <property type="entry name" value="BSH_RND"/>
    <property type="match status" value="1"/>
</dbReference>
<evidence type="ECO:0000256" key="4">
    <source>
        <dbReference type="ARBA" id="ARBA00043263"/>
    </source>
</evidence>
<organism evidence="10 11">
    <name type="scientific">Paraferrimonas haliotis</name>
    <dbReference type="NCBI Taxonomy" id="2013866"/>
    <lineage>
        <taxon>Bacteria</taxon>
        <taxon>Pseudomonadati</taxon>
        <taxon>Pseudomonadota</taxon>
        <taxon>Gammaproteobacteria</taxon>
        <taxon>Alteromonadales</taxon>
        <taxon>Ferrimonadaceae</taxon>
        <taxon>Paraferrimonas</taxon>
    </lineage>
</organism>
<dbReference type="SUPFAM" id="SSF111369">
    <property type="entry name" value="HlyD-like secretion proteins"/>
    <property type="match status" value="1"/>
</dbReference>
<comment type="caution">
    <text evidence="10">The sequence shown here is derived from an EMBL/GenBank/DDBJ whole genome shotgun (WGS) entry which is preliminary data.</text>
</comment>
<dbReference type="Gene3D" id="2.40.420.20">
    <property type="match status" value="1"/>
</dbReference>
<evidence type="ECO:0000313" key="10">
    <source>
        <dbReference type="EMBL" id="GLS84175.1"/>
    </source>
</evidence>
<sequence>MNKLTTIAPVVLLTITLFGCNAEQSIADSPEKEKDEFLIPVEVDAVALSDISSYYSTTATLESPQESMVVSRLSGIVESLVVEEGDQVKAGQLLATVDAKRQQFDLDRAQAEVEIIEQELNRLRKIENQQFLSRDSLAKLEYNLQAAIANRDLAALKVEESQIRSPIDGVVAKRLVKLGNMATEYQALFQIVDETELHGIVHLPEQQLNYLRLGQHAKIKPTANKNSEFDASVLRISPVIDANSGTFKVTLAIPNEQRRLKAGMFARVQLKYDTREQVITVPINAIVNQDNGQALFVMNNDTNQVNRKQVITGYREGNKVEIIEGLNIDDQIVVRGQHNLKDQAKVEVIKPLQTATAQQ</sequence>
<dbReference type="GO" id="GO:0015562">
    <property type="term" value="F:efflux transmembrane transporter activity"/>
    <property type="evidence" value="ECO:0007669"/>
    <property type="project" value="TreeGrafter"/>
</dbReference>
<feature type="domain" description="YknX-like C-terminal permuted SH3-like" evidence="9">
    <location>
        <begin position="278"/>
        <end position="348"/>
    </location>
</feature>
<dbReference type="PANTHER" id="PTHR30469">
    <property type="entry name" value="MULTIDRUG RESISTANCE PROTEIN MDTA"/>
    <property type="match status" value="1"/>
</dbReference>
<keyword evidence="2" id="KW-0813">Transport</keyword>
<evidence type="ECO:0000256" key="3">
    <source>
        <dbReference type="ARBA" id="ARBA00022833"/>
    </source>
</evidence>
<dbReference type="FunFam" id="2.40.30.170:FF:000010">
    <property type="entry name" value="Efflux RND transporter periplasmic adaptor subunit"/>
    <property type="match status" value="1"/>
</dbReference>
<evidence type="ECO:0000256" key="6">
    <source>
        <dbReference type="SAM" id="Coils"/>
    </source>
</evidence>
<dbReference type="InterPro" id="IPR006143">
    <property type="entry name" value="RND_pump_MFP"/>
</dbReference>
<dbReference type="Pfam" id="PF25954">
    <property type="entry name" value="Beta-barrel_RND_2"/>
    <property type="match status" value="1"/>
</dbReference>
<comment type="function">
    <text evidence="5">CzcA and CzcB together would act in zinc efflux nearly as effectively as the complete czc efflux system (CzcABC). The CzcB protein is thought to funnel zinc cations to the CzcA transport protein.</text>
</comment>
<dbReference type="NCBIfam" id="TIGR01730">
    <property type="entry name" value="RND_mfp"/>
    <property type="match status" value="1"/>
</dbReference>
<feature type="domain" description="CusB-like beta-barrel" evidence="8">
    <location>
        <begin position="201"/>
        <end position="271"/>
    </location>
</feature>
<keyword evidence="3" id="KW-0862">Zinc</keyword>
<evidence type="ECO:0000256" key="1">
    <source>
        <dbReference type="ARBA" id="ARBA00009477"/>
    </source>
</evidence>
<dbReference type="Pfam" id="PF25989">
    <property type="entry name" value="YknX_C"/>
    <property type="match status" value="1"/>
</dbReference>
<name>A0AA37TWP2_9GAMM</name>
<evidence type="ECO:0000256" key="2">
    <source>
        <dbReference type="ARBA" id="ARBA00022448"/>
    </source>
</evidence>
<dbReference type="Proteomes" id="UP001157439">
    <property type="component" value="Unassembled WGS sequence"/>
</dbReference>
<dbReference type="AlphaFoldDB" id="A0AA37TWP2"/>
<dbReference type="PANTHER" id="PTHR30469:SF38">
    <property type="entry name" value="HLYD FAMILY SECRETION PROTEIN"/>
    <property type="match status" value="1"/>
</dbReference>
<dbReference type="GO" id="GO:0046686">
    <property type="term" value="P:response to cadmium ion"/>
    <property type="evidence" value="ECO:0007669"/>
    <property type="project" value="UniProtKB-KW"/>
</dbReference>
<dbReference type="GO" id="GO:1990281">
    <property type="term" value="C:efflux pump complex"/>
    <property type="evidence" value="ECO:0007669"/>
    <property type="project" value="TreeGrafter"/>
</dbReference>
<dbReference type="InterPro" id="IPR058625">
    <property type="entry name" value="MdtA-like_BSH"/>
</dbReference>
<gene>
    <name evidence="10" type="ORF">GCM10007894_21520</name>
</gene>
<keyword evidence="6" id="KW-0175">Coiled coil</keyword>